<protein>
    <submittedName>
        <fullName evidence="1">Uncharacterized protein</fullName>
    </submittedName>
</protein>
<accession>A0AAJ0B933</accession>
<sequence length="449" mass="49908">MSALLQSLQYNHAVLGSGNDSLTLDINSYSFDKSDCPLQDAFKFYPNIQGSDVPARLKTFLYGDGSPQGSGFWNGLPGRTQPVLDSIVAAEKGLFNDTLSCVVDLAKLMTQSPATSLSDLKAVNDAVKKTLRACVPLLADSGTLANAVQKIRECDLISLQASVDNQIFTDWAHAFDRLNFYGQWLRPHQDKLNKVYATSGPNIWFNNNGYPPFMEPGQAPRVHVYQLTAPKNLNQCFPTQEALNLWYTDIRALARNIPVFGNFVVSTEYRMDQFIAGKQLLGQDRFYFEMQQYMLATEMKRVDTDNSSALDLTVRLRGSRRIARYILQAVQAWLNGYTNTVEPALAALEAALWKLYGNLFSADVDEIALNWTELSQACQNYSSAANAFKSLQGSQFEGLTNAGDLATFDWTESAIDDKGAWIYGDGVGLDNTFYQQMAAQLDENKDLVA</sequence>
<dbReference type="Proteomes" id="UP001239445">
    <property type="component" value="Unassembled WGS sequence"/>
</dbReference>
<name>A0AAJ0B933_9PEZI</name>
<comment type="caution">
    <text evidence="1">The sequence shown here is derived from an EMBL/GenBank/DDBJ whole genome shotgun (WGS) entry which is preliminary data.</text>
</comment>
<organism evidence="1 2">
    <name type="scientific">Echria macrotheca</name>
    <dbReference type="NCBI Taxonomy" id="438768"/>
    <lineage>
        <taxon>Eukaryota</taxon>
        <taxon>Fungi</taxon>
        <taxon>Dikarya</taxon>
        <taxon>Ascomycota</taxon>
        <taxon>Pezizomycotina</taxon>
        <taxon>Sordariomycetes</taxon>
        <taxon>Sordariomycetidae</taxon>
        <taxon>Sordariales</taxon>
        <taxon>Schizotheciaceae</taxon>
        <taxon>Echria</taxon>
    </lineage>
</organism>
<evidence type="ECO:0000313" key="2">
    <source>
        <dbReference type="Proteomes" id="UP001239445"/>
    </source>
</evidence>
<evidence type="ECO:0000313" key="1">
    <source>
        <dbReference type="EMBL" id="KAK1753737.1"/>
    </source>
</evidence>
<gene>
    <name evidence="1" type="ORF">QBC47DRAFT_387038</name>
</gene>
<keyword evidence="2" id="KW-1185">Reference proteome</keyword>
<dbReference type="AlphaFoldDB" id="A0AAJ0B933"/>
<reference evidence="1" key="1">
    <citation type="submission" date="2023-06" db="EMBL/GenBank/DDBJ databases">
        <title>Genome-scale phylogeny and comparative genomics of the fungal order Sordariales.</title>
        <authorList>
            <consortium name="Lawrence Berkeley National Laboratory"/>
            <person name="Hensen N."/>
            <person name="Bonometti L."/>
            <person name="Westerberg I."/>
            <person name="Brannstrom I.O."/>
            <person name="Guillou S."/>
            <person name="Cros-Aarteil S."/>
            <person name="Calhoun S."/>
            <person name="Haridas S."/>
            <person name="Kuo A."/>
            <person name="Mondo S."/>
            <person name="Pangilinan J."/>
            <person name="Riley R."/>
            <person name="Labutti K."/>
            <person name="Andreopoulos B."/>
            <person name="Lipzen A."/>
            <person name="Chen C."/>
            <person name="Yanf M."/>
            <person name="Daum C."/>
            <person name="Ng V."/>
            <person name="Clum A."/>
            <person name="Steindorff A."/>
            <person name="Ohm R."/>
            <person name="Martin F."/>
            <person name="Silar P."/>
            <person name="Natvig D."/>
            <person name="Lalanne C."/>
            <person name="Gautier V."/>
            <person name="Ament-Velasquez S.L."/>
            <person name="Kruys A."/>
            <person name="Hutchinson M.I."/>
            <person name="Powell A.J."/>
            <person name="Barry K."/>
            <person name="Miller A.N."/>
            <person name="Grigoriev I.V."/>
            <person name="Debuchy R."/>
            <person name="Gladieux P."/>
            <person name="Thoren M.H."/>
            <person name="Johannesson H."/>
        </authorList>
    </citation>
    <scope>NUCLEOTIDE SEQUENCE</scope>
    <source>
        <strain evidence="1">PSN4</strain>
    </source>
</reference>
<dbReference type="EMBL" id="MU839837">
    <property type="protein sequence ID" value="KAK1753737.1"/>
    <property type="molecule type" value="Genomic_DNA"/>
</dbReference>
<proteinExistence type="predicted"/>